<dbReference type="SUPFAM" id="SSF52058">
    <property type="entry name" value="L domain-like"/>
    <property type="match status" value="1"/>
</dbReference>
<dbReference type="Gene3D" id="1.10.8.430">
    <property type="entry name" value="Helical domain of apoptotic protease-activating factors"/>
    <property type="match status" value="1"/>
</dbReference>
<evidence type="ECO:0000256" key="4">
    <source>
        <dbReference type="ARBA" id="ARBA00022741"/>
    </source>
</evidence>
<protein>
    <recommendedName>
        <fullName evidence="13">Disease resistance protein RPM1</fullName>
    </recommendedName>
</protein>
<dbReference type="InterPro" id="IPR002182">
    <property type="entry name" value="NB-ARC"/>
</dbReference>
<dbReference type="EMBL" id="JAUUTY010000004">
    <property type="protein sequence ID" value="KAK1642058.1"/>
    <property type="molecule type" value="Genomic_DNA"/>
</dbReference>
<evidence type="ECO:0000259" key="8">
    <source>
        <dbReference type="Pfam" id="PF18052"/>
    </source>
</evidence>
<comment type="similarity">
    <text evidence="1">Belongs to the disease resistance NB-LRR family.</text>
</comment>
<dbReference type="PANTHER" id="PTHR23155">
    <property type="entry name" value="DISEASE RESISTANCE PROTEIN RP"/>
    <property type="match status" value="1"/>
</dbReference>
<keyword evidence="3" id="KW-0677">Repeat</keyword>
<keyword evidence="12" id="KW-1185">Reference proteome</keyword>
<dbReference type="InterPro" id="IPR041118">
    <property type="entry name" value="Rx_N"/>
</dbReference>
<evidence type="ECO:0000259" key="10">
    <source>
        <dbReference type="Pfam" id="PF23598"/>
    </source>
</evidence>
<gene>
    <name evidence="11" type="ORF">QYE76_059863</name>
</gene>
<keyword evidence="5" id="KW-0611">Plant defense</keyword>
<dbReference type="Gene3D" id="1.10.10.10">
    <property type="entry name" value="Winged helix-like DNA-binding domain superfamily/Winged helix DNA-binding domain"/>
    <property type="match status" value="1"/>
</dbReference>
<evidence type="ECO:0000256" key="2">
    <source>
        <dbReference type="ARBA" id="ARBA00022614"/>
    </source>
</evidence>
<proteinExistence type="inferred from homology"/>
<accession>A0AAD8RZE5</accession>
<dbReference type="FunFam" id="1.10.10.10:FF:000322">
    <property type="entry name" value="Probable disease resistance protein At1g63360"/>
    <property type="match status" value="1"/>
</dbReference>
<dbReference type="Pfam" id="PF23598">
    <property type="entry name" value="LRR_14"/>
    <property type="match status" value="1"/>
</dbReference>
<evidence type="ECO:0000256" key="1">
    <source>
        <dbReference type="ARBA" id="ARBA00008894"/>
    </source>
</evidence>
<evidence type="ECO:0000259" key="7">
    <source>
        <dbReference type="Pfam" id="PF00931"/>
    </source>
</evidence>
<feature type="domain" description="Disease resistance N-terminal" evidence="8">
    <location>
        <begin position="12"/>
        <end position="100"/>
    </location>
</feature>
<dbReference type="PANTHER" id="PTHR23155:SF1167">
    <property type="entry name" value="OS08G0412100 PROTEIN"/>
    <property type="match status" value="1"/>
</dbReference>
<dbReference type="GO" id="GO:0002758">
    <property type="term" value="P:innate immune response-activating signaling pathway"/>
    <property type="evidence" value="ECO:0007669"/>
    <property type="project" value="UniProtKB-ARBA"/>
</dbReference>
<dbReference type="PRINTS" id="PR00364">
    <property type="entry name" value="DISEASERSIST"/>
</dbReference>
<feature type="domain" description="Disease resistance R13L4/SHOC-2-like LRR" evidence="10">
    <location>
        <begin position="561"/>
        <end position="927"/>
    </location>
</feature>
<organism evidence="11 12">
    <name type="scientific">Lolium multiflorum</name>
    <name type="common">Italian ryegrass</name>
    <name type="synonym">Lolium perenne subsp. multiflorum</name>
    <dbReference type="NCBI Taxonomy" id="4521"/>
    <lineage>
        <taxon>Eukaryota</taxon>
        <taxon>Viridiplantae</taxon>
        <taxon>Streptophyta</taxon>
        <taxon>Embryophyta</taxon>
        <taxon>Tracheophyta</taxon>
        <taxon>Spermatophyta</taxon>
        <taxon>Magnoliopsida</taxon>
        <taxon>Liliopsida</taxon>
        <taxon>Poales</taxon>
        <taxon>Poaceae</taxon>
        <taxon>BOP clade</taxon>
        <taxon>Pooideae</taxon>
        <taxon>Poodae</taxon>
        <taxon>Poeae</taxon>
        <taxon>Poeae Chloroplast Group 2 (Poeae type)</taxon>
        <taxon>Loliodinae</taxon>
        <taxon>Loliinae</taxon>
        <taxon>Lolium</taxon>
    </lineage>
</organism>
<dbReference type="Gene3D" id="3.80.10.10">
    <property type="entry name" value="Ribonuclease Inhibitor"/>
    <property type="match status" value="1"/>
</dbReference>
<dbReference type="InterPro" id="IPR042197">
    <property type="entry name" value="Apaf_helical"/>
</dbReference>
<dbReference type="Proteomes" id="UP001231189">
    <property type="component" value="Unassembled WGS sequence"/>
</dbReference>
<dbReference type="Gene3D" id="3.40.50.300">
    <property type="entry name" value="P-loop containing nucleotide triphosphate hydrolases"/>
    <property type="match status" value="1"/>
</dbReference>
<dbReference type="SUPFAM" id="SSF52540">
    <property type="entry name" value="P-loop containing nucleoside triphosphate hydrolases"/>
    <property type="match status" value="1"/>
</dbReference>
<dbReference type="Gene3D" id="1.20.5.4130">
    <property type="match status" value="1"/>
</dbReference>
<sequence>MAPMVVSASIGVLGPLVVKLGRLLAGEYGRLKGVRKEILALNLELSTMHAAVQKYAMLEDPDIQVKQWISMVRELAYDIEDHIDKFIHRLGNSGRHGGFKESFRRIALSLKTLGSRHGISGQIEELKARIKHVKDLKNSYRLDDVSCSTYNHKSVDPRLSALFAEEAHLVGVEGPRDDLVKWMVDEGKNTTRKHRCVLSIVGFGGLGKTTLANQVYRKIEGDFDCRAFVSVSQKPDIKRIMKDVISQMSCKDGSIEGTTDNWDERRSITKLRELLKDKRYLIIIDDIWSTQAWNNVQCAFPENNYSSRIIITTRISDVAKSCCSCTTDRTYNIEALSDLHARELFFKRIFGSADGCPDMLKEVSDKILNKCGGLPLAIISISALLANKCTVKEEWEKVKRSIGHALEKHQTLEGMSTILSLSYNDLPPNLKTCLLYLSVFPEDCVISKNSLLRRWIAEGFVSEERGRSQYEVAESYFYELINKSMVQPVGQVSYDGKVRACKVHDMMLEIIISKSAEDNFVTVVGEGRTSLSNRHRVIRRLSVQYSDNKLALALENEDLSHVRSLIVTAPGCIKHLPNLAKFEALRVLDFQGLDGLEQYDMNSVEKLFQLKYLSLMNTNISRLPLGIVMLSDLETLDFRGTFVEELPDGFGQLTKLQHLLAEKRTKIPSGIGNMSNLRVISNINATMSPADALEDLGNLTYLSELSVYLNYGGYDFGSKCGGLDAYRMHEEKLLSSLHKLIGSCKLRSLSIYSSDSYSLKFLESWSMPSALQMFHMGTDYYFPNIPKWISPALTSLSSLNINLIELTEDGLRTLGELPALLDLVLTLETGANKFTVQGIGFPSLKHLKICSGQGTYFVKGAMPKLEYLGLVFLPVGRNCGFYIGLAHLPCLKVVKIGFPPGCGTKPEFISATAAIKEEVHAHTNHPRFGIFYNWFNDMEMSKRATR</sequence>
<dbReference type="FunFam" id="3.40.50.300:FF:001091">
    <property type="entry name" value="Probable disease resistance protein At1g61300"/>
    <property type="match status" value="1"/>
</dbReference>
<dbReference type="InterPro" id="IPR055414">
    <property type="entry name" value="LRR_R13L4/SHOC2-like"/>
</dbReference>
<evidence type="ECO:0000313" key="12">
    <source>
        <dbReference type="Proteomes" id="UP001231189"/>
    </source>
</evidence>
<dbReference type="GO" id="GO:0043531">
    <property type="term" value="F:ADP binding"/>
    <property type="evidence" value="ECO:0007669"/>
    <property type="project" value="InterPro"/>
</dbReference>
<evidence type="ECO:0000313" key="11">
    <source>
        <dbReference type="EMBL" id="KAK1642058.1"/>
    </source>
</evidence>
<dbReference type="InterPro" id="IPR058922">
    <property type="entry name" value="WHD_DRP"/>
</dbReference>
<evidence type="ECO:0000256" key="6">
    <source>
        <dbReference type="ARBA" id="ARBA00023054"/>
    </source>
</evidence>
<keyword evidence="4" id="KW-0547">Nucleotide-binding</keyword>
<keyword evidence="6" id="KW-0175">Coiled coil</keyword>
<name>A0AAD8RZE5_LOLMU</name>
<evidence type="ECO:0008006" key="13">
    <source>
        <dbReference type="Google" id="ProtNLM"/>
    </source>
</evidence>
<evidence type="ECO:0000259" key="9">
    <source>
        <dbReference type="Pfam" id="PF23559"/>
    </source>
</evidence>
<dbReference type="InterPro" id="IPR032675">
    <property type="entry name" value="LRR_dom_sf"/>
</dbReference>
<evidence type="ECO:0000256" key="3">
    <source>
        <dbReference type="ARBA" id="ARBA00022737"/>
    </source>
</evidence>
<dbReference type="GO" id="GO:0009626">
    <property type="term" value="P:plant-type hypersensitive response"/>
    <property type="evidence" value="ECO:0007669"/>
    <property type="project" value="UniProtKB-ARBA"/>
</dbReference>
<feature type="domain" description="NB-ARC" evidence="7">
    <location>
        <begin position="193"/>
        <end position="350"/>
    </location>
</feature>
<dbReference type="InterPro" id="IPR027417">
    <property type="entry name" value="P-loop_NTPase"/>
</dbReference>
<dbReference type="Pfam" id="PF00931">
    <property type="entry name" value="NB-ARC"/>
    <property type="match status" value="1"/>
</dbReference>
<keyword evidence="2" id="KW-0433">Leucine-rich repeat</keyword>
<dbReference type="InterPro" id="IPR044974">
    <property type="entry name" value="Disease_R_plants"/>
</dbReference>
<evidence type="ECO:0000256" key="5">
    <source>
        <dbReference type="ARBA" id="ARBA00022821"/>
    </source>
</evidence>
<dbReference type="AlphaFoldDB" id="A0AAD8RZE5"/>
<dbReference type="Pfam" id="PF23559">
    <property type="entry name" value="WHD_DRP"/>
    <property type="match status" value="1"/>
</dbReference>
<dbReference type="CDD" id="cd14798">
    <property type="entry name" value="RX-CC_like"/>
    <property type="match status" value="1"/>
</dbReference>
<dbReference type="InterPro" id="IPR036388">
    <property type="entry name" value="WH-like_DNA-bd_sf"/>
</dbReference>
<comment type="caution">
    <text evidence="11">The sequence shown here is derived from an EMBL/GenBank/DDBJ whole genome shotgun (WGS) entry which is preliminary data.</text>
</comment>
<dbReference type="InterPro" id="IPR038005">
    <property type="entry name" value="RX-like_CC"/>
</dbReference>
<feature type="domain" description="Disease resistance protein winged helix" evidence="9">
    <location>
        <begin position="439"/>
        <end position="511"/>
    </location>
</feature>
<dbReference type="Pfam" id="PF18052">
    <property type="entry name" value="Rx_N"/>
    <property type="match status" value="1"/>
</dbReference>
<reference evidence="11" key="1">
    <citation type="submission" date="2023-07" db="EMBL/GenBank/DDBJ databases">
        <title>A chromosome-level genome assembly of Lolium multiflorum.</title>
        <authorList>
            <person name="Chen Y."/>
            <person name="Copetti D."/>
            <person name="Kolliker R."/>
            <person name="Studer B."/>
        </authorList>
    </citation>
    <scope>NUCLEOTIDE SEQUENCE</scope>
    <source>
        <strain evidence="11">02402/16</strain>
        <tissue evidence="11">Leaf</tissue>
    </source>
</reference>
<dbReference type="GO" id="GO:0042742">
    <property type="term" value="P:defense response to bacterium"/>
    <property type="evidence" value="ECO:0007669"/>
    <property type="project" value="UniProtKB-ARBA"/>
</dbReference>